<dbReference type="Proteomes" id="UP000006565">
    <property type="component" value="Chromosome"/>
</dbReference>
<gene>
    <name evidence="2" type="ordered locus">Mpet_1408</name>
</gene>
<organism evidence="2 3">
    <name type="scientific">Methanolacinia petrolearia (strain DSM 11571 / OCM 486 / SEBR 4847)</name>
    <name type="common">Methanoplanus petrolearius</name>
    <dbReference type="NCBI Taxonomy" id="679926"/>
    <lineage>
        <taxon>Archaea</taxon>
        <taxon>Methanobacteriati</taxon>
        <taxon>Methanobacteriota</taxon>
        <taxon>Stenosarchaea group</taxon>
        <taxon>Methanomicrobia</taxon>
        <taxon>Methanomicrobiales</taxon>
        <taxon>Methanomicrobiaceae</taxon>
        <taxon>Methanolacinia</taxon>
    </lineage>
</organism>
<evidence type="ECO:0000313" key="3">
    <source>
        <dbReference type="Proteomes" id="UP000006565"/>
    </source>
</evidence>
<dbReference type="Gene3D" id="3.40.50.150">
    <property type="entry name" value="Vaccinia Virus protein VP39"/>
    <property type="match status" value="1"/>
</dbReference>
<dbReference type="AlphaFoldDB" id="E1RFD8"/>
<reference evidence="2 3" key="1">
    <citation type="journal article" date="2010" name="Stand. Genomic Sci.">
        <title>Complete genome sequence of Methanoplanus petrolearius type strain (SEBR 4847).</title>
        <authorList>
            <person name="Brambilla E."/>
            <person name="Djao O.D."/>
            <person name="Daligault H."/>
            <person name="Lapidus A."/>
            <person name="Lucas S."/>
            <person name="Hammon N."/>
            <person name="Nolan M."/>
            <person name="Tice H."/>
            <person name="Cheng J.F."/>
            <person name="Han C."/>
            <person name="Tapia R."/>
            <person name="Goodwin L."/>
            <person name="Pitluck S."/>
            <person name="Liolios K."/>
            <person name="Ivanova N."/>
            <person name="Mavromatis K."/>
            <person name="Mikhailova N."/>
            <person name="Pati A."/>
            <person name="Chen A."/>
            <person name="Palaniappan K."/>
            <person name="Land M."/>
            <person name="Hauser L."/>
            <person name="Chang Y.J."/>
            <person name="Jeffries C.D."/>
            <person name="Rohde M."/>
            <person name="Spring S."/>
            <person name="Sikorski J."/>
            <person name="Goker M."/>
            <person name="Woyke T."/>
            <person name="Bristow J."/>
            <person name="Eisen J.A."/>
            <person name="Markowitz V."/>
            <person name="Hugenholtz P."/>
            <person name="Kyrpides N.C."/>
            <person name="Klenk H.P."/>
        </authorList>
    </citation>
    <scope>NUCLEOTIDE SEQUENCE [LARGE SCALE GENOMIC DNA]</scope>
    <source>
        <strain evidence="3">DSM 11571 / OCM 486 / SEBR 4847</strain>
    </source>
</reference>
<dbReference type="InterPro" id="IPR013216">
    <property type="entry name" value="Methyltransf_11"/>
</dbReference>
<dbReference type="KEGG" id="mpi:Mpet_1408"/>
<dbReference type="eggNOG" id="arCOG01773">
    <property type="taxonomic scope" value="Archaea"/>
</dbReference>
<feature type="domain" description="Methyltransferase type 11" evidence="1">
    <location>
        <begin position="41"/>
        <end position="132"/>
    </location>
</feature>
<sequence>MRPGIELSMKKYMLSLFLKVDENNRRLILEMLDPYPKTKILDCGCSNCLFTRELAARLKTNDAYGVDFDTRSAINSEESGVEICTGNLNAGLPFRNESFDVIHANQVLEHLNGTDVFLKEVYRMLKPGGYAILSTPNLGSSHNLVSLFIGYQPFSSHISNEVILGNPLDPKQNMEHSSPGEIHLRIFTYRGLIDLLKHHGFCVEKIRGMGYYPFPGLIAGFLARIDPRHAVYLTVKVRKAEVKK</sequence>
<dbReference type="SUPFAM" id="SSF53335">
    <property type="entry name" value="S-adenosyl-L-methionine-dependent methyltransferases"/>
    <property type="match status" value="1"/>
</dbReference>
<accession>E1RFD8</accession>
<dbReference type="Pfam" id="PF08241">
    <property type="entry name" value="Methyltransf_11"/>
    <property type="match status" value="1"/>
</dbReference>
<name>E1RFD8_METP4</name>
<evidence type="ECO:0000313" key="2">
    <source>
        <dbReference type="EMBL" id="ADN36168.1"/>
    </source>
</evidence>
<dbReference type="PANTHER" id="PTHR43861">
    <property type="entry name" value="TRANS-ACONITATE 2-METHYLTRANSFERASE-RELATED"/>
    <property type="match status" value="1"/>
</dbReference>
<dbReference type="InterPro" id="IPR029063">
    <property type="entry name" value="SAM-dependent_MTases_sf"/>
</dbReference>
<dbReference type="CDD" id="cd02440">
    <property type="entry name" value="AdoMet_MTases"/>
    <property type="match status" value="1"/>
</dbReference>
<proteinExistence type="predicted"/>
<dbReference type="EMBL" id="CP002117">
    <property type="protein sequence ID" value="ADN36168.1"/>
    <property type="molecule type" value="Genomic_DNA"/>
</dbReference>
<protein>
    <submittedName>
        <fullName evidence="2">Methyltransferase type 11</fullName>
    </submittedName>
</protein>
<keyword evidence="2" id="KW-0808">Transferase</keyword>
<dbReference type="GO" id="GO:0008757">
    <property type="term" value="F:S-adenosylmethionine-dependent methyltransferase activity"/>
    <property type="evidence" value="ECO:0007669"/>
    <property type="project" value="InterPro"/>
</dbReference>
<keyword evidence="2" id="KW-0489">Methyltransferase</keyword>
<dbReference type="STRING" id="679926.Mpet_1408"/>
<dbReference type="GO" id="GO:0032259">
    <property type="term" value="P:methylation"/>
    <property type="evidence" value="ECO:0007669"/>
    <property type="project" value="UniProtKB-KW"/>
</dbReference>
<dbReference type="HOGENOM" id="CLU_080964_0_0_2"/>
<keyword evidence="3" id="KW-1185">Reference proteome</keyword>
<evidence type="ECO:0000259" key="1">
    <source>
        <dbReference type="Pfam" id="PF08241"/>
    </source>
</evidence>